<feature type="region of interest" description="Disordered" evidence="1">
    <location>
        <begin position="1"/>
        <end position="21"/>
    </location>
</feature>
<sequence length="38" mass="4426">MKIQRKGAESAKGYEDNEQKEIKKSQILWVSAFFAPLR</sequence>
<evidence type="ECO:0000313" key="2">
    <source>
        <dbReference type="EMBL" id="VAX00742.1"/>
    </source>
</evidence>
<gene>
    <name evidence="2" type="ORF">MNBD_GAMMA19-1724</name>
</gene>
<name>A0A3B1A9P5_9ZZZZ</name>
<reference evidence="2" key="1">
    <citation type="submission" date="2018-06" db="EMBL/GenBank/DDBJ databases">
        <authorList>
            <person name="Zhirakovskaya E."/>
        </authorList>
    </citation>
    <scope>NUCLEOTIDE SEQUENCE</scope>
</reference>
<proteinExistence type="predicted"/>
<organism evidence="2">
    <name type="scientific">hydrothermal vent metagenome</name>
    <dbReference type="NCBI Taxonomy" id="652676"/>
    <lineage>
        <taxon>unclassified sequences</taxon>
        <taxon>metagenomes</taxon>
        <taxon>ecological metagenomes</taxon>
    </lineage>
</organism>
<protein>
    <submittedName>
        <fullName evidence="2">Uncharacterized protein</fullName>
    </submittedName>
</protein>
<dbReference type="EMBL" id="UOFV01000223">
    <property type="protein sequence ID" value="VAX00742.1"/>
    <property type="molecule type" value="Genomic_DNA"/>
</dbReference>
<dbReference type="AlphaFoldDB" id="A0A3B1A9P5"/>
<evidence type="ECO:0000256" key="1">
    <source>
        <dbReference type="SAM" id="MobiDB-lite"/>
    </source>
</evidence>
<accession>A0A3B1A9P5</accession>